<dbReference type="Gene3D" id="3.40.50.2000">
    <property type="entry name" value="Glycogen Phosphorylase B"/>
    <property type="match status" value="1"/>
</dbReference>
<dbReference type="OrthoDB" id="5462at10239"/>
<dbReference type="FunFam" id="3.40.50.2000:FF:000021">
    <property type="entry name" value="UDP-glucuronosyltransferase"/>
    <property type="match status" value="1"/>
</dbReference>
<dbReference type="EMBL" id="MG958660">
    <property type="protein sequence ID" value="AYU75304.1"/>
    <property type="molecule type" value="Genomic_DNA"/>
</dbReference>
<dbReference type="CDD" id="cd03784">
    <property type="entry name" value="GT1_Gtf-like"/>
    <property type="match status" value="1"/>
</dbReference>
<keyword evidence="8" id="KW-1133">Transmembrane helix</keyword>
<dbReference type="EMBL" id="JX454574">
    <property type="protein sequence ID" value="AGE89971.1"/>
    <property type="molecule type" value="Genomic_DNA"/>
</dbReference>
<dbReference type="PANTHER" id="PTHR48043">
    <property type="entry name" value="EG:EG0003.4 PROTEIN-RELATED"/>
    <property type="match status" value="1"/>
</dbReference>
<evidence type="ECO:0000256" key="1">
    <source>
        <dbReference type="ARBA" id="ARBA00009995"/>
    </source>
</evidence>
<keyword evidence="8" id="KW-0812">Transmembrane</keyword>
<evidence type="ECO:0000256" key="8">
    <source>
        <dbReference type="SAM" id="Phobius"/>
    </source>
</evidence>
<evidence type="ECO:0000313" key="11">
    <source>
        <dbReference type="Proteomes" id="UP000232896"/>
    </source>
</evidence>
<dbReference type="SUPFAM" id="SSF53756">
    <property type="entry name" value="UDP-Glycosyltransferase/glycogen phosphorylase"/>
    <property type="match status" value="1"/>
</dbReference>
<dbReference type="Proteomes" id="UP000232896">
    <property type="component" value="Segment"/>
</dbReference>
<dbReference type="InterPro" id="IPR050271">
    <property type="entry name" value="UDP-glycosyltransferase"/>
</dbReference>
<sequence>MGTRIRVVPHSIVVVIIMKMIILVVSLHVLRNSAAVRVLCMFPTPSYSHQTVFDVYVNALLRRGHSLVVISPKIHNHNHGHRHHRHENLTEIDVGSVTNNFFKRLLQDSKVSRKRGIVSDSSTVTRVNYLGLARMISAQFEHEQVKRLLRSNQTFDVIVIEAFVSYPLILSYFFKDTPVIQISSGHGTAENFETMGAVARHPVYYPNMWRDRFKGLSVWQTVRQVFTEIRLYMEFSQLDADQSAMMKRQFGSKVPDVDALRKNVHMMFVNTHPVFDNNRPVPSNVQYLGGIHIDPAVTSVADEIDNDLAEFLENSTMGVVYVSLGSSVRVSDMDSNMLNVFVETFRSIPYRVLWKVDKSDKIFDNIPSNVLIQRWFPQRRVLKHRNVKVFITQGGVQSTDEAIDAGVPMVGVPIMGDQFYNVYMYETYGIGRGVDTLTVDARQLTEIVMDVADNEKYKNGTLWLRDAIMDQPMRPLEKAVWYTEHVARRKGAKKHLGTRAANVTYSKYAMFDLILPMLITIFSTYLQKILSI</sequence>
<dbReference type="InterPro" id="IPR016224">
    <property type="entry name" value="Ecdysteroid_UDP-Glc_Trfase"/>
</dbReference>
<name>M1K3Z6_NPVSL</name>
<dbReference type="GO" id="GO:0008194">
    <property type="term" value="F:UDP-glycosyltransferase activity"/>
    <property type="evidence" value="ECO:0007669"/>
    <property type="project" value="InterPro"/>
</dbReference>
<dbReference type="InterPro" id="IPR035595">
    <property type="entry name" value="UDP_glycos_trans_CS"/>
</dbReference>
<keyword evidence="5" id="KW-0732">Signal</keyword>
<dbReference type="PROSITE" id="PS00375">
    <property type="entry name" value="UDPGT"/>
    <property type="match status" value="1"/>
</dbReference>
<comment type="similarity">
    <text evidence="1 6 7">Belongs to the UDP-glycosyltransferase family.</text>
</comment>
<reference evidence="10" key="2">
    <citation type="submission" date="2018-02" db="EMBL/GenBank/DDBJ databases">
        <title>Genome analyses of the Tunisian isolate of Spodoptera littoralis#nucleopolyhedrovirus SpliNPV-Tun2 and biological activity identification.</title>
        <authorList>
            <person name="Ben Tiba S."/>
            <person name="Wennmann J.T."/>
            <person name="Laarif A."/>
            <person name="Larem A."/>
            <person name="Fattouch S."/>
            <person name="Jehle J.A."/>
        </authorList>
    </citation>
    <scope>NUCLEOTIDE SEQUENCE</scope>
    <source>
        <strain evidence="10">SpliNPV-Tun2</strain>
    </source>
</reference>
<dbReference type="SMR" id="M1K3Z6"/>
<protein>
    <recommendedName>
        <fullName evidence="2 6">Ecdysteroid UDP-glucosyltransferase</fullName>
        <ecNumber evidence="6">2.4.1.-</ecNumber>
    </recommendedName>
</protein>
<dbReference type="PANTHER" id="PTHR48043:SF145">
    <property type="entry name" value="FI06409P-RELATED"/>
    <property type="match status" value="1"/>
</dbReference>
<keyword evidence="4 6" id="KW-0808">Transferase</keyword>
<keyword evidence="3 6" id="KW-0328">Glycosyltransferase</keyword>
<organism evidence="9 11">
    <name type="scientific">Spodoptera littoralis nuclear polyhedrosis virus</name>
    <name type="common">SlNPV</name>
    <dbReference type="NCBI Taxonomy" id="10456"/>
    <lineage>
        <taxon>Viruses</taxon>
        <taxon>Viruses incertae sedis</taxon>
        <taxon>Naldaviricetes</taxon>
        <taxon>Lefavirales</taxon>
        <taxon>Baculoviridae</taxon>
        <taxon>Alphabaculovirus</taxon>
        <taxon>Alphabaculovirus splittoralis</taxon>
    </lineage>
</organism>
<dbReference type="PIRSF" id="PIRSF000476">
    <property type="entry name" value="Ecdystd_UDP_glucosyltfrase"/>
    <property type="match status" value="1"/>
</dbReference>
<gene>
    <name evidence="10" type="primary">egt</name>
    <name evidence="9" type="ORF">SlsnVgp116</name>
</gene>
<dbReference type="InterPro" id="IPR002213">
    <property type="entry name" value="UDP_glucos_trans"/>
</dbReference>
<proteinExistence type="inferred from homology"/>
<feature type="transmembrane region" description="Helical" evidence="8">
    <location>
        <begin position="12"/>
        <end position="30"/>
    </location>
</feature>
<accession>M1K3Z6</accession>
<organismHost>
    <name type="scientific">Lepidoptera</name>
    <name type="common">moths &amp; butterflies</name>
    <dbReference type="NCBI Taxonomy" id="7088"/>
</organismHost>
<evidence type="ECO:0000256" key="3">
    <source>
        <dbReference type="ARBA" id="ARBA00022676"/>
    </source>
</evidence>
<evidence type="ECO:0000256" key="4">
    <source>
        <dbReference type="ARBA" id="ARBA00022679"/>
    </source>
</evidence>
<keyword evidence="8" id="KW-0472">Membrane</keyword>
<dbReference type="Pfam" id="PF00201">
    <property type="entry name" value="UDPGT"/>
    <property type="match status" value="1"/>
</dbReference>
<reference evidence="9 11" key="1">
    <citation type="journal article" date="2013" name="Virus Res.">
        <title>Determination and analysis of the genome sequence of Spodoptera littoralis multiple nucleopolyhedrovirus.</title>
        <authorList>
            <person name="Breitenbach J.E."/>
            <person name="El-Sheikh el.-S.A."/>
            <person name="Harrison R.L."/>
            <person name="Rowley D.L."/>
            <person name="Sparks M.E."/>
            <person name="Gundersen-Rindal D.E."/>
            <person name="Popham H.J."/>
        </authorList>
    </citation>
    <scope>NUCLEOTIDE SEQUENCE [LARGE SCALE GENOMIC DNA]</scope>
    <source>
        <strain evidence="9">AN1956</strain>
    </source>
</reference>
<keyword evidence="11" id="KW-1185">Reference proteome</keyword>
<evidence type="ECO:0000256" key="7">
    <source>
        <dbReference type="RuleBase" id="RU003718"/>
    </source>
</evidence>
<dbReference type="EC" id="2.4.1.-" evidence="6"/>
<evidence type="ECO:0000313" key="10">
    <source>
        <dbReference type="EMBL" id="AYU75304.1"/>
    </source>
</evidence>
<comment type="function">
    <text evidence="6">Catalyzes the transfer of glucose from UDP-glucose to ecdysteroids which are insect molting hormones.</text>
</comment>
<evidence type="ECO:0000256" key="6">
    <source>
        <dbReference type="PIRNR" id="PIRNR000476"/>
    </source>
</evidence>
<evidence type="ECO:0000313" key="9">
    <source>
        <dbReference type="EMBL" id="AGE89971.1"/>
    </source>
</evidence>
<evidence type="ECO:0000256" key="5">
    <source>
        <dbReference type="ARBA" id="ARBA00022729"/>
    </source>
</evidence>
<evidence type="ECO:0000256" key="2">
    <source>
        <dbReference type="ARBA" id="ARBA00013904"/>
    </source>
</evidence>